<comment type="caution">
    <text evidence="2">The sequence shown here is derived from an EMBL/GenBank/DDBJ whole genome shotgun (WGS) entry which is preliminary data.</text>
</comment>
<evidence type="ECO:0000313" key="2">
    <source>
        <dbReference type="EMBL" id="MFE8698404.1"/>
    </source>
</evidence>
<name>A0ABW6K2L5_9BACI</name>
<organism evidence="2 3">
    <name type="scientific">Cytobacillus mangrovibacter</name>
    <dbReference type="NCBI Taxonomy" id="3299024"/>
    <lineage>
        <taxon>Bacteria</taxon>
        <taxon>Bacillati</taxon>
        <taxon>Bacillota</taxon>
        <taxon>Bacilli</taxon>
        <taxon>Bacillales</taxon>
        <taxon>Bacillaceae</taxon>
        <taxon>Cytobacillus</taxon>
    </lineage>
</organism>
<gene>
    <name evidence="2" type="ORF">ACFYKT_19030</name>
</gene>
<dbReference type="InterPro" id="IPR009394">
    <property type="entry name" value="MmcB-like"/>
</dbReference>
<dbReference type="Pfam" id="PF06319">
    <property type="entry name" value="MmcB-like"/>
    <property type="match status" value="1"/>
</dbReference>
<dbReference type="Proteomes" id="UP001601058">
    <property type="component" value="Unassembled WGS sequence"/>
</dbReference>
<keyword evidence="1" id="KW-0175">Coiled coil</keyword>
<dbReference type="EMBL" id="JBIACJ010000014">
    <property type="protein sequence ID" value="MFE8698404.1"/>
    <property type="molecule type" value="Genomic_DNA"/>
</dbReference>
<keyword evidence="3" id="KW-1185">Reference proteome</keyword>
<dbReference type="RefSeq" id="WP_389222761.1">
    <property type="nucleotide sequence ID" value="NZ_JBIACJ010000014.1"/>
</dbReference>
<reference evidence="2 3" key="1">
    <citation type="submission" date="2024-08" db="EMBL/GenBank/DDBJ databases">
        <title>Two novel Cytobacillus novel species.</title>
        <authorList>
            <person name="Liu G."/>
        </authorList>
    </citation>
    <scope>NUCLEOTIDE SEQUENCE [LARGE SCALE GENOMIC DNA]</scope>
    <source>
        <strain evidence="2 3">FJAT-53684</strain>
    </source>
</reference>
<accession>A0ABW6K2L5</accession>
<evidence type="ECO:0000313" key="3">
    <source>
        <dbReference type="Proteomes" id="UP001601058"/>
    </source>
</evidence>
<evidence type="ECO:0000256" key="1">
    <source>
        <dbReference type="SAM" id="Coils"/>
    </source>
</evidence>
<feature type="coiled-coil region" evidence="1">
    <location>
        <begin position="130"/>
        <end position="157"/>
    </location>
</feature>
<protein>
    <submittedName>
        <fullName evidence="2">MmcB family DNA repair protein</fullName>
    </submittedName>
</protein>
<proteinExistence type="predicted"/>
<sequence>MKATTTGNDSLSKRILLDLQDGLRVSEIPTHYPVSLDQAKKLSRFKKMLDLTKENLGEEHYHRLQLLGIKSFPLAPLFKKSDWSGVTEILSVVTDETTRDELQMLINGLTKKRERIHEFKEIADLILEQLENTDKTLRIKEKELLQMQKEMDNQNKIFKGYPEPYRSFLSEYLGLYEGKLVLAKRLNPNWQRNLRKKGIIVYNEELYVHFLKDFLAFTEDLKSRHQRGLDFRWNSDSDKERIKKGTPWIDVPEDGKYKLPSAFNEQLSVAINKVNQELTEIKGKRVTIETELKTMKKKTVHSYMEIAEVSDFLSMINLKRHKELQDKALKWLFQRGFIAVAELTLPNGKRADIFAYNESQIVIFEVKTSQGDLKTDKKWTDYLPYCHEFYFLTPADLSHSVEEKIKNVNCGHYVEAGGSLKLIKTDDRPVNKVDQESELRFAAGQLLSRKFIYGY</sequence>